<dbReference type="OrthoDB" id="10252486at2759"/>
<dbReference type="Proteomes" id="UP000324800">
    <property type="component" value="Unassembled WGS sequence"/>
</dbReference>
<dbReference type="InterPro" id="IPR036883">
    <property type="entry name" value="PDCD5-like_sf"/>
</dbReference>
<dbReference type="GO" id="GO:0005634">
    <property type="term" value="C:nucleus"/>
    <property type="evidence" value="ECO:0007669"/>
    <property type="project" value="TreeGrafter"/>
</dbReference>
<comment type="similarity">
    <text evidence="1">Belongs to the PDCD5 family.</text>
</comment>
<dbReference type="GO" id="GO:0003677">
    <property type="term" value="F:DNA binding"/>
    <property type="evidence" value="ECO:0007669"/>
    <property type="project" value="InterPro"/>
</dbReference>
<dbReference type="Pfam" id="PF01984">
    <property type="entry name" value="dsDNA_bind"/>
    <property type="match status" value="1"/>
</dbReference>
<sequence>MSNLQQVLGSAFDASQLQNGGAGSEQKKQQEEKEKRENEQKNVILHKILTPEALERLNRIGLVKPEQKAQYEDTLIRAAHSFGQKLDENQLIDFLDHASSNKAAVRVTVKRKASSWDDDDDDI</sequence>
<dbReference type="PANTHER" id="PTHR10840">
    <property type="entry name" value="PROGRAMMED CELL DEATH PROTEIN 5"/>
    <property type="match status" value="1"/>
</dbReference>
<dbReference type="InterPro" id="IPR002836">
    <property type="entry name" value="PDCD5-like"/>
</dbReference>
<dbReference type="AlphaFoldDB" id="A0A5J4WTP5"/>
<name>A0A5J4WTP5_9EUKA</name>
<dbReference type="EMBL" id="SNRW01001165">
    <property type="protein sequence ID" value="KAA6397499.1"/>
    <property type="molecule type" value="Genomic_DNA"/>
</dbReference>
<feature type="region of interest" description="Disordered" evidence="2">
    <location>
        <begin position="1"/>
        <end position="42"/>
    </location>
</feature>
<evidence type="ECO:0000313" key="4">
    <source>
        <dbReference type="Proteomes" id="UP000324800"/>
    </source>
</evidence>
<dbReference type="PANTHER" id="PTHR10840:SF0">
    <property type="entry name" value="PROGRAMMED CELL DEATH PROTEIN 5"/>
    <property type="match status" value="1"/>
</dbReference>
<dbReference type="PIRSF" id="PIRSF015730">
    <property type="entry name" value="TFAR19"/>
    <property type="match status" value="1"/>
</dbReference>
<evidence type="ECO:0000313" key="3">
    <source>
        <dbReference type="EMBL" id="KAA6397499.1"/>
    </source>
</evidence>
<accession>A0A5J4WTP5</accession>
<protein>
    <recommendedName>
        <fullName evidence="5">Programmed cell death protein 5</fullName>
    </recommendedName>
</protein>
<feature type="compositionally biased region" description="Polar residues" evidence="2">
    <location>
        <begin position="1"/>
        <end position="19"/>
    </location>
</feature>
<organism evidence="3 4">
    <name type="scientific">Streblomastix strix</name>
    <dbReference type="NCBI Taxonomy" id="222440"/>
    <lineage>
        <taxon>Eukaryota</taxon>
        <taxon>Metamonada</taxon>
        <taxon>Preaxostyla</taxon>
        <taxon>Oxymonadida</taxon>
        <taxon>Streblomastigidae</taxon>
        <taxon>Streblomastix</taxon>
    </lineage>
</organism>
<dbReference type="Gene3D" id="1.10.8.140">
    <property type="entry name" value="PDCD5-like"/>
    <property type="match status" value="1"/>
</dbReference>
<gene>
    <name evidence="3" type="ORF">EZS28_006979</name>
</gene>
<dbReference type="GO" id="GO:0005829">
    <property type="term" value="C:cytosol"/>
    <property type="evidence" value="ECO:0007669"/>
    <property type="project" value="TreeGrafter"/>
</dbReference>
<reference evidence="3 4" key="1">
    <citation type="submission" date="2019-03" db="EMBL/GenBank/DDBJ databases">
        <title>Single cell metagenomics reveals metabolic interactions within the superorganism composed of flagellate Streblomastix strix and complex community of Bacteroidetes bacteria on its surface.</title>
        <authorList>
            <person name="Treitli S.C."/>
            <person name="Kolisko M."/>
            <person name="Husnik F."/>
            <person name="Keeling P."/>
            <person name="Hampl V."/>
        </authorList>
    </citation>
    <scope>NUCLEOTIDE SEQUENCE [LARGE SCALE GENOMIC DNA]</scope>
    <source>
        <strain evidence="3">ST1C</strain>
    </source>
</reference>
<feature type="compositionally biased region" description="Basic and acidic residues" evidence="2">
    <location>
        <begin position="25"/>
        <end position="40"/>
    </location>
</feature>
<evidence type="ECO:0000256" key="2">
    <source>
        <dbReference type="SAM" id="MobiDB-lite"/>
    </source>
</evidence>
<proteinExistence type="inferred from homology"/>
<evidence type="ECO:0000256" key="1">
    <source>
        <dbReference type="ARBA" id="ARBA00010490"/>
    </source>
</evidence>
<evidence type="ECO:0008006" key="5">
    <source>
        <dbReference type="Google" id="ProtNLM"/>
    </source>
</evidence>
<comment type="caution">
    <text evidence="3">The sequence shown here is derived from an EMBL/GenBank/DDBJ whole genome shotgun (WGS) entry which is preliminary data.</text>
</comment>
<dbReference type="SUPFAM" id="SSF46950">
    <property type="entry name" value="Double-stranded DNA-binding domain"/>
    <property type="match status" value="1"/>
</dbReference>